<evidence type="ECO:0000259" key="11">
    <source>
        <dbReference type="Pfam" id="PF07730"/>
    </source>
</evidence>
<dbReference type="InterPro" id="IPR011623">
    <property type="entry name" value="7TMR_DISM_rcpt_extracell_dom1"/>
</dbReference>
<evidence type="ECO:0000256" key="6">
    <source>
        <dbReference type="ARBA" id="ARBA00022777"/>
    </source>
</evidence>
<gene>
    <name evidence="12" type="ORF">LEP1GSC081_4078</name>
</gene>
<keyword evidence="7" id="KW-0067">ATP-binding</keyword>
<feature type="transmembrane region" description="Helical" evidence="9">
    <location>
        <begin position="205"/>
        <end position="223"/>
    </location>
</feature>
<dbReference type="Pfam" id="PF07730">
    <property type="entry name" value="HisKA_3"/>
    <property type="match status" value="1"/>
</dbReference>
<dbReference type="Pfam" id="PF07695">
    <property type="entry name" value="7TMR-DISM_7TM"/>
    <property type="match status" value="1"/>
</dbReference>
<dbReference type="AlphaFoldDB" id="A0A0E2B5I8"/>
<evidence type="ECO:0000256" key="2">
    <source>
        <dbReference type="ARBA" id="ARBA00012438"/>
    </source>
</evidence>
<reference evidence="12 13" key="1">
    <citation type="submission" date="2012-10" db="EMBL/GenBank/DDBJ databases">
        <authorList>
            <person name="Harkins D.M."/>
            <person name="Durkin A.S."/>
            <person name="Brinkac L.M."/>
            <person name="Selengut J.D."/>
            <person name="Sanka R."/>
            <person name="DePew J."/>
            <person name="Purushe J."/>
            <person name="Peacock S.J."/>
            <person name="Thaipadungpanit J."/>
            <person name="Wuthiekanun V.W."/>
            <person name="Day N.P."/>
            <person name="Vinetz J.M."/>
            <person name="Sutton G.G."/>
            <person name="Nelson W.C."/>
            <person name="Fouts D.E."/>
        </authorList>
    </citation>
    <scope>NUCLEOTIDE SEQUENCE [LARGE SCALE GENOMIC DNA]</scope>
    <source>
        <strain evidence="12 13">H1</strain>
    </source>
</reference>
<dbReference type="GO" id="GO:0000155">
    <property type="term" value="F:phosphorelay sensor kinase activity"/>
    <property type="evidence" value="ECO:0007669"/>
    <property type="project" value="InterPro"/>
</dbReference>
<evidence type="ECO:0000256" key="5">
    <source>
        <dbReference type="ARBA" id="ARBA00022741"/>
    </source>
</evidence>
<feature type="transmembrane region" description="Helical" evidence="9">
    <location>
        <begin position="375"/>
        <end position="394"/>
    </location>
</feature>
<sequence>MFCIKTFVYFNFIILFSFFTDCSFPSFFQQTPIAEQGVIDLRKFNLEKNITQLNGNWEFYWKELSHGNFTTNKTTSYFPVPGIWKNYDPNFTPEGYATYRLRVLCECTNKNLKIRIPRLPGVYEVYLDDQKVYSNGFAGTNSVETLFSAHPLITNVPVSSGDFYITVNVSTFKGNYLKGGIRKPFLIGNGDTIDFDQKKEEWREIVLIVVIFSFGIYHIIFFFSYRQDSIPLYFSVFCFLVSGYSFITSEFQFTALSGLSLDMRARIKFFCEVAFFPASFWMLQKMFPVQFNRKWIQISIGTSAVFLLGIFTFNEHNIISFYSWFMYFPPFYALVLILATATGTFKTKELLTGFVFAFTMMNDGIYGLYEIYALYPYSFPLGIVAFVALNSYIISSRFTKDLEKTKEFVRLQIKYNEQLKLQAQERERIASDIHDSIGSELTAILFELESKDKNDPTLKKLKTEVNHLISNVRDIVFLMHHRGNNKELVEDVMCRYAERIGGAGIINVTTQIKEVSNLIHLDQCLHVQKIFLEVMSNILRHSEAQNIRIFWYKEDKNLVLKVFDDGKKFEINLEEPSGIGMSNIQMRCKKLGANYNFHSMDSENLFELNIPIH</sequence>
<dbReference type="PANTHER" id="PTHR24421">
    <property type="entry name" value="NITRATE/NITRITE SENSOR PROTEIN NARX-RELATED"/>
    <property type="match status" value="1"/>
</dbReference>
<evidence type="ECO:0000256" key="4">
    <source>
        <dbReference type="ARBA" id="ARBA00022679"/>
    </source>
</evidence>
<dbReference type="SUPFAM" id="SSF55874">
    <property type="entry name" value="ATPase domain of HSP90 chaperone/DNA topoisomerase II/histidine kinase"/>
    <property type="match status" value="1"/>
</dbReference>
<keyword evidence="4" id="KW-0808">Transferase</keyword>
<evidence type="ECO:0000313" key="13">
    <source>
        <dbReference type="Proteomes" id="UP000006253"/>
    </source>
</evidence>
<evidence type="ECO:0000259" key="10">
    <source>
        <dbReference type="Pfam" id="PF07695"/>
    </source>
</evidence>
<evidence type="ECO:0000256" key="9">
    <source>
        <dbReference type="SAM" id="Phobius"/>
    </source>
</evidence>
<dbReference type="InterPro" id="IPR050482">
    <property type="entry name" value="Sensor_HK_TwoCompSys"/>
</dbReference>
<dbReference type="GO" id="GO:0046983">
    <property type="term" value="F:protein dimerization activity"/>
    <property type="evidence" value="ECO:0007669"/>
    <property type="project" value="InterPro"/>
</dbReference>
<dbReference type="InterPro" id="IPR011712">
    <property type="entry name" value="Sig_transdc_His_kin_sub3_dim/P"/>
</dbReference>
<dbReference type="RefSeq" id="WP_004764830.1">
    <property type="nucleotide sequence ID" value="NZ_AHMY02000023.1"/>
</dbReference>
<comment type="caution">
    <text evidence="12">The sequence shown here is derived from an EMBL/GenBank/DDBJ whole genome shotgun (WGS) entry which is preliminary data.</text>
</comment>
<keyword evidence="6" id="KW-0418">Kinase</keyword>
<dbReference type="InterPro" id="IPR036890">
    <property type="entry name" value="HATPase_C_sf"/>
</dbReference>
<dbReference type="Proteomes" id="UP000006253">
    <property type="component" value="Unassembled WGS sequence"/>
</dbReference>
<name>A0A0E2B5I8_9LEPT</name>
<proteinExistence type="predicted"/>
<dbReference type="EMBL" id="AHMY02000023">
    <property type="protein sequence ID" value="EKO16578.1"/>
    <property type="molecule type" value="Genomic_DNA"/>
</dbReference>
<keyword evidence="9" id="KW-0472">Membrane</keyword>
<feature type="domain" description="Signal transduction histidine kinase subgroup 3 dimerisation and phosphoacceptor" evidence="11">
    <location>
        <begin position="425"/>
        <end position="481"/>
    </location>
</feature>
<keyword evidence="8" id="KW-0902">Two-component regulatory system</keyword>
<feature type="transmembrane region" description="Helical" evidence="9">
    <location>
        <begin position="7"/>
        <end position="28"/>
    </location>
</feature>
<feature type="transmembrane region" description="Helical" evidence="9">
    <location>
        <begin position="295"/>
        <end position="313"/>
    </location>
</feature>
<feature type="domain" description="7TM-DISM receptor extracellular" evidence="10">
    <location>
        <begin position="207"/>
        <end position="396"/>
    </location>
</feature>
<dbReference type="Gene3D" id="1.20.5.1930">
    <property type="match status" value="1"/>
</dbReference>
<feature type="transmembrane region" description="Helical" evidence="9">
    <location>
        <begin position="319"/>
        <end position="338"/>
    </location>
</feature>
<dbReference type="Gene3D" id="2.60.120.260">
    <property type="entry name" value="Galactose-binding domain-like"/>
    <property type="match status" value="1"/>
</dbReference>
<evidence type="ECO:0000256" key="3">
    <source>
        <dbReference type="ARBA" id="ARBA00022553"/>
    </source>
</evidence>
<dbReference type="InterPro" id="IPR008979">
    <property type="entry name" value="Galactose-bd-like_sf"/>
</dbReference>
<keyword evidence="5" id="KW-0547">Nucleotide-binding</keyword>
<keyword evidence="3" id="KW-0597">Phosphoprotein</keyword>
<protein>
    <recommendedName>
        <fullName evidence="2">histidine kinase</fullName>
        <ecNumber evidence="2">2.7.13.3</ecNumber>
    </recommendedName>
</protein>
<evidence type="ECO:0000256" key="8">
    <source>
        <dbReference type="ARBA" id="ARBA00023012"/>
    </source>
</evidence>
<accession>A0A0E2B5I8</accession>
<dbReference type="SUPFAM" id="SSF49785">
    <property type="entry name" value="Galactose-binding domain-like"/>
    <property type="match status" value="1"/>
</dbReference>
<dbReference type="GO" id="GO:0005524">
    <property type="term" value="F:ATP binding"/>
    <property type="evidence" value="ECO:0007669"/>
    <property type="project" value="UniProtKB-KW"/>
</dbReference>
<keyword evidence="9" id="KW-1133">Transmembrane helix</keyword>
<evidence type="ECO:0000256" key="1">
    <source>
        <dbReference type="ARBA" id="ARBA00000085"/>
    </source>
</evidence>
<dbReference type="Gene3D" id="3.30.565.10">
    <property type="entry name" value="Histidine kinase-like ATPase, C-terminal domain"/>
    <property type="match status" value="1"/>
</dbReference>
<dbReference type="EC" id="2.7.13.3" evidence="2"/>
<evidence type="ECO:0000256" key="7">
    <source>
        <dbReference type="ARBA" id="ARBA00022840"/>
    </source>
</evidence>
<keyword evidence="9" id="KW-0812">Transmembrane</keyword>
<dbReference type="PANTHER" id="PTHR24421:SF10">
    <property type="entry name" value="NITRATE_NITRITE SENSOR PROTEIN NARQ"/>
    <property type="match status" value="1"/>
</dbReference>
<dbReference type="GO" id="GO:0016020">
    <property type="term" value="C:membrane"/>
    <property type="evidence" value="ECO:0007669"/>
    <property type="project" value="InterPro"/>
</dbReference>
<evidence type="ECO:0000313" key="12">
    <source>
        <dbReference type="EMBL" id="EKO16578.1"/>
    </source>
</evidence>
<organism evidence="12 13">
    <name type="scientific">Leptospira kirschneri str. H1</name>
    <dbReference type="NCBI Taxonomy" id="1049966"/>
    <lineage>
        <taxon>Bacteria</taxon>
        <taxon>Pseudomonadati</taxon>
        <taxon>Spirochaetota</taxon>
        <taxon>Spirochaetia</taxon>
        <taxon>Leptospirales</taxon>
        <taxon>Leptospiraceae</taxon>
        <taxon>Leptospira</taxon>
    </lineage>
</organism>
<comment type="catalytic activity">
    <reaction evidence="1">
        <text>ATP + protein L-histidine = ADP + protein N-phospho-L-histidine.</text>
        <dbReference type="EC" id="2.7.13.3"/>
    </reaction>
</comment>
<feature type="transmembrane region" description="Helical" evidence="9">
    <location>
        <begin position="230"/>
        <end position="247"/>
    </location>
</feature>